<comment type="caution">
    <text evidence="1">The sequence shown here is derived from an EMBL/GenBank/DDBJ whole genome shotgun (WGS) entry which is preliminary data.</text>
</comment>
<proteinExistence type="predicted"/>
<gene>
    <name evidence="1" type="ORF">I4F81_000507</name>
</gene>
<evidence type="ECO:0000313" key="1">
    <source>
        <dbReference type="EMBL" id="KAK1857893.1"/>
    </source>
</evidence>
<protein>
    <submittedName>
        <fullName evidence="1">Uncharacterized protein</fullName>
    </submittedName>
</protein>
<keyword evidence="2" id="KW-1185">Reference proteome</keyword>
<accession>A0ACC3BJV5</accession>
<dbReference type="Proteomes" id="UP000798662">
    <property type="component" value="Chromosome 1"/>
</dbReference>
<evidence type="ECO:0000313" key="2">
    <source>
        <dbReference type="Proteomes" id="UP000798662"/>
    </source>
</evidence>
<organism evidence="1 2">
    <name type="scientific">Pyropia yezoensis</name>
    <name type="common">Susabi-nori</name>
    <name type="synonym">Porphyra yezoensis</name>
    <dbReference type="NCBI Taxonomy" id="2788"/>
    <lineage>
        <taxon>Eukaryota</taxon>
        <taxon>Rhodophyta</taxon>
        <taxon>Bangiophyceae</taxon>
        <taxon>Bangiales</taxon>
        <taxon>Bangiaceae</taxon>
        <taxon>Pyropia</taxon>
    </lineage>
</organism>
<name>A0ACC3BJV5_PYRYE</name>
<reference evidence="1" key="1">
    <citation type="submission" date="2019-11" db="EMBL/GenBank/DDBJ databases">
        <title>Nori genome reveals adaptations in red seaweeds to the harsh intertidal environment.</title>
        <authorList>
            <person name="Wang D."/>
            <person name="Mao Y."/>
        </authorList>
    </citation>
    <scope>NUCLEOTIDE SEQUENCE</scope>
    <source>
        <tissue evidence="1">Gametophyte</tissue>
    </source>
</reference>
<sequence length="397" mass="38380">MAPRSSDVSALATLLRTTPAASIVPTHRPLVRADDHETVADALGRLAAARVLACPVYSRQARRYTAILDAMDVAAAVMGEDACRGRGGDGGDGDGGGGGGGGGGHGDALSAVLARSAGVVANASRSNELVCLDAAAPLTVAVTTMAGGGTHRVALVEAGGGAMVDLLTQSAVVAWLVRRGVFGVPPLEDAVVSAVVTGGRGGLAAAAGGEGDTARAAQRSVVCMSVGGESVPLRSVLARLLRADAATVALVAANGSLAGKLSPADVRALLGGVVAVADTAPSAVDDALDAALDKDATAWLAGQTLTTTARASAPAGGGAWDGAADAASATLPPLPAGVTVAGNALAVTASSPLSAVVEALVATGQHHAFVVAEGGEVTGVVSLTDILATVAATAQLQ</sequence>
<dbReference type="EMBL" id="CM020618">
    <property type="protein sequence ID" value="KAK1857893.1"/>
    <property type="molecule type" value="Genomic_DNA"/>
</dbReference>